<dbReference type="STRING" id="45670.SN16_12650"/>
<dbReference type="RefSeq" id="WP_040106999.1">
    <property type="nucleotide sequence ID" value="NZ_CANLZD010000006.1"/>
</dbReference>
<gene>
    <name evidence="4" type="ORF">CFN03_04220</name>
    <name evidence="3" type="ORF">F7P68_0002390</name>
    <name evidence="2" type="ORF">SN16_12650</name>
</gene>
<reference evidence="3" key="3">
    <citation type="submission" date="2020-04" db="EMBL/GenBank/DDBJ databases">
        <authorList>
            <person name="Tanveer F."/>
            <person name="Xie Y."/>
            <person name="Shinwari Z.K."/>
        </authorList>
    </citation>
    <scope>NUCLEOTIDE SEQUENCE</scope>
    <source>
        <strain evidence="3">MOSEL-ME25</strain>
    </source>
</reference>
<dbReference type="EMBL" id="JABEVU030000001">
    <property type="protein sequence ID" value="MDB0579386.1"/>
    <property type="molecule type" value="Genomic_DNA"/>
</dbReference>
<organism evidence="2 5">
    <name type="scientific">Salinicoccus roseus</name>
    <dbReference type="NCBI Taxonomy" id="45670"/>
    <lineage>
        <taxon>Bacteria</taxon>
        <taxon>Bacillati</taxon>
        <taxon>Bacillota</taxon>
        <taxon>Bacilli</taxon>
        <taxon>Bacillales</taxon>
        <taxon>Staphylococcaceae</taxon>
        <taxon>Salinicoccus</taxon>
    </lineage>
</organism>
<reference evidence="4 6" key="2">
    <citation type="submission" date="2017-07" db="EMBL/GenBank/DDBJ databases">
        <title>Shotgun whole genome sequences of three halophilic bacterial isolates.</title>
        <authorList>
            <person name="Pozzo T."/>
            <person name="Higdon S.M."/>
            <person name="Quillaguaman J."/>
        </authorList>
    </citation>
    <scope>NUCLEOTIDE SEQUENCE [LARGE SCALE GENOMIC DNA]</scope>
    <source>
        <strain evidence="4 6">BU-1</strain>
    </source>
</reference>
<dbReference type="AlphaFoldDB" id="A0A0C2HDA9"/>
<feature type="coiled-coil region" evidence="1">
    <location>
        <begin position="35"/>
        <end position="69"/>
    </location>
</feature>
<reference evidence="2 5" key="1">
    <citation type="submission" date="2015-01" db="EMBL/GenBank/DDBJ databases">
        <title>Genome sequences of high lactate-tolerant strain Salinicoccus roseus W12 with industrial interest.</title>
        <authorList>
            <person name="Wang H."/>
            <person name="Yu B."/>
        </authorList>
    </citation>
    <scope>NUCLEOTIDE SEQUENCE [LARGE SCALE GENOMIC DNA]</scope>
    <source>
        <strain evidence="2 5">W12</strain>
    </source>
</reference>
<evidence type="ECO:0000313" key="5">
    <source>
        <dbReference type="Proteomes" id="UP000031546"/>
    </source>
</evidence>
<dbReference type="Proteomes" id="UP000527860">
    <property type="component" value="Unassembled WGS sequence"/>
</dbReference>
<evidence type="ECO:0000313" key="7">
    <source>
        <dbReference type="Proteomes" id="UP000527860"/>
    </source>
</evidence>
<dbReference type="GeneID" id="77846391"/>
<evidence type="ECO:0000313" key="6">
    <source>
        <dbReference type="Proteomes" id="UP000216682"/>
    </source>
</evidence>
<evidence type="ECO:0000313" key="3">
    <source>
        <dbReference type="EMBL" id="MDB0579386.1"/>
    </source>
</evidence>
<dbReference type="Gene3D" id="1.20.120.570">
    <property type="entry name" value="YkyA-like"/>
    <property type="match status" value="1"/>
</dbReference>
<dbReference type="OrthoDB" id="2389316at2"/>
<dbReference type="Proteomes" id="UP000216682">
    <property type="component" value="Unassembled WGS sequence"/>
</dbReference>
<reference evidence="3" key="4">
    <citation type="submission" date="2022-12" db="EMBL/GenBank/DDBJ databases">
        <title>Genome analysis and biological profiling of marine Salinicoccus roseus MOSEL-ME25.</title>
        <authorList>
            <person name="Mirza F.T."/>
            <person name="Xie Y."/>
            <person name="Shinwari Z.K."/>
        </authorList>
    </citation>
    <scope>NUCLEOTIDE SEQUENCE</scope>
    <source>
        <strain evidence="3">MOSEL-ME25</strain>
    </source>
</reference>
<evidence type="ECO:0000313" key="2">
    <source>
        <dbReference type="EMBL" id="KIH69669.1"/>
    </source>
</evidence>
<protein>
    <submittedName>
        <fullName evidence="3">YkyA family protein</fullName>
    </submittedName>
</protein>
<comment type="caution">
    <text evidence="2">The sequence shown here is derived from an EMBL/GenBank/DDBJ whole genome shotgun (WGS) entry which is preliminary data.</text>
</comment>
<dbReference type="InterPro" id="IPR036785">
    <property type="entry name" value="YkyA-like_sf"/>
</dbReference>
<dbReference type="Proteomes" id="UP000031546">
    <property type="component" value="Unassembled WGS sequence"/>
</dbReference>
<proteinExistence type="predicted"/>
<dbReference type="EMBL" id="NPEZ01000001">
    <property type="protein sequence ID" value="OZT78493.1"/>
    <property type="molecule type" value="Genomic_DNA"/>
</dbReference>
<accession>A0A0C2HDA9</accession>
<dbReference type="InterPro" id="IPR019454">
    <property type="entry name" value="Lipoprot_YkyA-like"/>
</dbReference>
<feature type="coiled-coil region" evidence="1">
    <location>
        <begin position="164"/>
        <end position="208"/>
    </location>
</feature>
<dbReference type="SUPFAM" id="SSF140423">
    <property type="entry name" value="MW0975(SA0943)-like"/>
    <property type="match status" value="1"/>
</dbReference>
<keyword evidence="7" id="KW-1185">Reference proteome</keyword>
<name>A0A0C2HDA9_9STAP</name>
<dbReference type="Pfam" id="PF10368">
    <property type="entry name" value="YkyA"/>
    <property type="match status" value="1"/>
</dbReference>
<dbReference type="EMBL" id="JXII01000012">
    <property type="protein sequence ID" value="KIH69669.1"/>
    <property type="molecule type" value="Genomic_DNA"/>
</dbReference>
<sequence length="208" mass="23738">MKKMIGSLLIFSVVIAGCSSDEDELLDFYNAFQETVEVEKEIEDVTATFDELEAEKAELQQSLESATRDELTEISGQLVENADARIAQLDEEVAIMGESRSRMEASEQYISEISNESNRDKAQSLVDAMDQRYNEHGDMIGSYKTVLESERDIFEYLGDEDISQDEVDERLNNLDEEYQQVQEDAQTFSEQTENVNQIKQEIESLIES</sequence>
<evidence type="ECO:0000313" key="4">
    <source>
        <dbReference type="EMBL" id="OZT78493.1"/>
    </source>
</evidence>
<evidence type="ECO:0000256" key="1">
    <source>
        <dbReference type="SAM" id="Coils"/>
    </source>
</evidence>
<keyword evidence="1" id="KW-0175">Coiled coil</keyword>
<dbReference type="PROSITE" id="PS51257">
    <property type="entry name" value="PROKAR_LIPOPROTEIN"/>
    <property type="match status" value="1"/>
</dbReference>